<protein>
    <submittedName>
        <fullName evidence="2">Uncharacterized protein</fullName>
    </submittedName>
</protein>
<accession>A0A0F9JTJ6</accession>
<sequence length="145" mass="15968">MKLCEDGHVNICHDRGNSCPLCDSIEERENWKKEAEGLNDHIKELMNTVARLEEEKENSGDQGSEKHKASAGVADGAADLDTQHPSEVDEPTPDPVNVALSEVMEFVNDMLSSDPITHSKLGLIVEFIEKKIEGLTVGKKEGEKE</sequence>
<gene>
    <name evidence="2" type="ORF">LCGC14_1413360</name>
</gene>
<comment type="caution">
    <text evidence="2">The sequence shown here is derived from an EMBL/GenBank/DDBJ whole genome shotgun (WGS) entry which is preliminary data.</text>
</comment>
<evidence type="ECO:0000313" key="2">
    <source>
        <dbReference type="EMBL" id="KKM73154.1"/>
    </source>
</evidence>
<feature type="compositionally biased region" description="Basic and acidic residues" evidence="1">
    <location>
        <begin position="51"/>
        <end position="68"/>
    </location>
</feature>
<name>A0A0F9JTJ6_9ZZZZ</name>
<organism evidence="2">
    <name type="scientific">marine sediment metagenome</name>
    <dbReference type="NCBI Taxonomy" id="412755"/>
    <lineage>
        <taxon>unclassified sequences</taxon>
        <taxon>metagenomes</taxon>
        <taxon>ecological metagenomes</taxon>
    </lineage>
</organism>
<dbReference type="AlphaFoldDB" id="A0A0F9JTJ6"/>
<dbReference type="EMBL" id="LAZR01009348">
    <property type="protein sequence ID" value="KKM73154.1"/>
    <property type="molecule type" value="Genomic_DNA"/>
</dbReference>
<reference evidence="2" key="1">
    <citation type="journal article" date="2015" name="Nature">
        <title>Complex archaea that bridge the gap between prokaryotes and eukaryotes.</title>
        <authorList>
            <person name="Spang A."/>
            <person name="Saw J.H."/>
            <person name="Jorgensen S.L."/>
            <person name="Zaremba-Niedzwiedzka K."/>
            <person name="Martijn J."/>
            <person name="Lind A.E."/>
            <person name="van Eijk R."/>
            <person name="Schleper C."/>
            <person name="Guy L."/>
            <person name="Ettema T.J."/>
        </authorList>
    </citation>
    <scope>NUCLEOTIDE SEQUENCE</scope>
</reference>
<proteinExistence type="predicted"/>
<evidence type="ECO:0000256" key="1">
    <source>
        <dbReference type="SAM" id="MobiDB-lite"/>
    </source>
</evidence>
<feature type="region of interest" description="Disordered" evidence="1">
    <location>
        <begin position="51"/>
        <end position="95"/>
    </location>
</feature>